<dbReference type="Proteomes" id="UP000184526">
    <property type="component" value="Unassembled WGS sequence"/>
</dbReference>
<protein>
    <submittedName>
        <fullName evidence="1">Uncharacterized protein</fullName>
    </submittedName>
</protein>
<evidence type="ECO:0000313" key="1">
    <source>
        <dbReference type="EMBL" id="SHH52004.1"/>
    </source>
</evidence>
<dbReference type="OrthoDB" id="1938183at2"/>
<gene>
    <name evidence="1" type="ORF">SAMN02745196_00645</name>
</gene>
<sequence>MSKCPFLSTAEEYVQCFVDCEFYNYSDNEGVCPFTQIKSSAKCNDPDLEKYDLLATDKDSFFNLKYNNVK</sequence>
<proteinExistence type="predicted"/>
<reference evidence="1 2" key="1">
    <citation type="submission" date="2016-11" db="EMBL/GenBank/DDBJ databases">
        <authorList>
            <person name="Jaros S."/>
            <person name="Januszkiewicz K."/>
            <person name="Wedrychowicz H."/>
        </authorList>
    </citation>
    <scope>NUCLEOTIDE SEQUENCE [LARGE SCALE GENOMIC DNA]</scope>
    <source>
        <strain evidence="1 2">DSM 3089</strain>
    </source>
</reference>
<accession>A0A1M5TMS0</accession>
<keyword evidence="2" id="KW-1185">Reference proteome</keyword>
<dbReference type="AlphaFoldDB" id="A0A1M5TMS0"/>
<name>A0A1M5TMS0_9CLOT</name>
<evidence type="ECO:0000313" key="2">
    <source>
        <dbReference type="Proteomes" id="UP000184526"/>
    </source>
</evidence>
<dbReference type="EMBL" id="FQXP01000003">
    <property type="protein sequence ID" value="SHH52004.1"/>
    <property type="molecule type" value="Genomic_DNA"/>
</dbReference>
<organism evidence="1 2">
    <name type="scientific">Clostridium collagenovorans DSM 3089</name>
    <dbReference type="NCBI Taxonomy" id="1121306"/>
    <lineage>
        <taxon>Bacteria</taxon>
        <taxon>Bacillati</taxon>
        <taxon>Bacillota</taxon>
        <taxon>Clostridia</taxon>
        <taxon>Eubacteriales</taxon>
        <taxon>Clostridiaceae</taxon>
        <taxon>Clostridium</taxon>
    </lineage>
</organism>
<dbReference type="RefSeq" id="WP_072829984.1">
    <property type="nucleotide sequence ID" value="NZ_FQXP01000003.1"/>
</dbReference>